<protein>
    <recommendedName>
        <fullName evidence="1">BTB domain-containing protein</fullName>
    </recommendedName>
</protein>
<dbReference type="PROSITE" id="PS50097">
    <property type="entry name" value="BTB"/>
    <property type="match status" value="1"/>
</dbReference>
<dbReference type="OrthoDB" id="3357985at2759"/>
<dbReference type="SMART" id="SM00225">
    <property type="entry name" value="BTB"/>
    <property type="match status" value="1"/>
</dbReference>
<dbReference type="Proteomes" id="UP000076722">
    <property type="component" value="Unassembled WGS sequence"/>
</dbReference>
<dbReference type="SUPFAM" id="SSF54695">
    <property type="entry name" value="POZ domain"/>
    <property type="match status" value="1"/>
</dbReference>
<organism evidence="2 3">
    <name type="scientific">Sistotremastrum niveocremeum HHB9708</name>
    <dbReference type="NCBI Taxonomy" id="1314777"/>
    <lineage>
        <taxon>Eukaryota</taxon>
        <taxon>Fungi</taxon>
        <taxon>Dikarya</taxon>
        <taxon>Basidiomycota</taxon>
        <taxon>Agaricomycotina</taxon>
        <taxon>Agaricomycetes</taxon>
        <taxon>Sistotremastrales</taxon>
        <taxon>Sistotremastraceae</taxon>
        <taxon>Sertulicium</taxon>
        <taxon>Sertulicium niveocremeum</taxon>
    </lineage>
</organism>
<dbReference type="InterPro" id="IPR000210">
    <property type="entry name" value="BTB/POZ_dom"/>
</dbReference>
<proteinExistence type="predicted"/>
<dbReference type="EMBL" id="KV419438">
    <property type="protein sequence ID" value="KZS88292.1"/>
    <property type="molecule type" value="Genomic_DNA"/>
</dbReference>
<evidence type="ECO:0000259" key="1">
    <source>
        <dbReference type="PROSITE" id="PS50097"/>
    </source>
</evidence>
<dbReference type="AlphaFoldDB" id="A0A164P2J9"/>
<dbReference type="Pfam" id="PF00651">
    <property type="entry name" value="BTB"/>
    <property type="match status" value="1"/>
</dbReference>
<reference evidence="2 3" key="1">
    <citation type="journal article" date="2016" name="Mol. Biol. Evol.">
        <title>Comparative Genomics of Early-Diverging Mushroom-Forming Fungi Provides Insights into the Origins of Lignocellulose Decay Capabilities.</title>
        <authorList>
            <person name="Nagy L.G."/>
            <person name="Riley R."/>
            <person name="Tritt A."/>
            <person name="Adam C."/>
            <person name="Daum C."/>
            <person name="Floudas D."/>
            <person name="Sun H."/>
            <person name="Yadav J.S."/>
            <person name="Pangilinan J."/>
            <person name="Larsson K.H."/>
            <person name="Matsuura K."/>
            <person name="Barry K."/>
            <person name="Labutti K."/>
            <person name="Kuo R."/>
            <person name="Ohm R.A."/>
            <person name="Bhattacharya S.S."/>
            <person name="Shirouzu T."/>
            <person name="Yoshinaga Y."/>
            <person name="Martin F.M."/>
            <person name="Grigoriev I.V."/>
            <person name="Hibbett D.S."/>
        </authorList>
    </citation>
    <scope>NUCLEOTIDE SEQUENCE [LARGE SCALE GENOMIC DNA]</scope>
    <source>
        <strain evidence="2 3">HHB9708</strain>
    </source>
</reference>
<evidence type="ECO:0000313" key="2">
    <source>
        <dbReference type="EMBL" id="KZS88292.1"/>
    </source>
</evidence>
<keyword evidence="3" id="KW-1185">Reference proteome</keyword>
<accession>A0A164P2J9</accession>
<feature type="domain" description="BTB" evidence="1">
    <location>
        <begin position="24"/>
        <end position="90"/>
    </location>
</feature>
<dbReference type="InterPro" id="IPR011333">
    <property type="entry name" value="SKP1/BTB/POZ_sf"/>
</dbReference>
<name>A0A164P2J9_9AGAM</name>
<gene>
    <name evidence="2" type="ORF">SISNIDRAFT_267069</name>
</gene>
<evidence type="ECO:0000313" key="3">
    <source>
        <dbReference type="Proteomes" id="UP000076722"/>
    </source>
</evidence>
<sequence length="336" mass="38639">MQGSIFPVRRARLPEYTLLTFPDGDLIVKSSDKKEFRVHKKVLCLASEIFTGMISLDDVNPSVPLESTRPATVDVTESSFIMNALLRYIYPVERPRFSALDQIVAVMMAADKYLMGHVMKDLEDVLLGSTYLEADGLRVYMLAHHFSLKKLEDASLKHAVRKDVLSLRPEQIATAEITHFSLEAYYRLRFFAWKRAMRCETLIEEELFATPTGKICECITASRESDSKYLAEQPEGDWGGDIYVSDDENETSRTCEAVVKFRLLAYEALMEDCGTDVFRNDLMLKAAKSSKCRDSLRTLFEDRDQKITKIRWKMDKIPWEFEKEYLEAKKCNATII</sequence>
<dbReference type="PANTHER" id="PTHR24413">
    <property type="entry name" value="SPECKLE-TYPE POZ PROTEIN"/>
    <property type="match status" value="1"/>
</dbReference>
<dbReference type="Gene3D" id="3.30.710.10">
    <property type="entry name" value="Potassium Channel Kv1.1, Chain A"/>
    <property type="match status" value="1"/>
</dbReference>